<proteinExistence type="predicted"/>
<protein>
    <recommendedName>
        <fullName evidence="2">DUF6533 domain-containing protein</fullName>
    </recommendedName>
</protein>
<dbReference type="InterPro" id="IPR045340">
    <property type="entry name" value="DUF6533"/>
</dbReference>
<sequence>MSSPSELSPERLAEMAAEITFIYESLDVTKHLSIAATTILIYDIISTLDSEIKYVWNSKWTFARIAFHLNRLWIIILMGAYFPTLFMYGLSENLSVVIIEPS</sequence>
<evidence type="ECO:0000313" key="3">
    <source>
        <dbReference type="EMBL" id="CAE6338891.1"/>
    </source>
</evidence>
<feature type="transmembrane region" description="Helical" evidence="1">
    <location>
        <begin position="72"/>
        <end position="90"/>
    </location>
</feature>
<dbReference type="Proteomes" id="UP000663846">
    <property type="component" value="Unassembled WGS sequence"/>
</dbReference>
<keyword evidence="1" id="KW-0472">Membrane</keyword>
<name>A0A8H2W6P6_9AGAM</name>
<feature type="domain" description="DUF6533" evidence="2">
    <location>
        <begin position="32"/>
        <end position="76"/>
    </location>
</feature>
<accession>A0A8H2W6P6</accession>
<keyword evidence="1" id="KW-1133">Transmembrane helix</keyword>
<gene>
    <name evidence="3" type="ORF">RDB_LOCUS2237</name>
</gene>
<dbReference type="Pfam" id="PF20151">
    <property type="entry name" value="DUF6533"/>
    <property type="match status" value="1"/>
</dbReference>
<dbReference type="AlphaFoldDB" id="A0A8H2W6P6"/>
<reference evidence="3" key="1">
    <citation type="submission" date="2021-01" db="EMBL/GenBank/DDBJ databases">
        <authorList>
            <person name="Kaushik A."/>
        </authorList>
    </citation>
    <scope>NUCLEOTIDE SEQUENCE</scope>
    <source>
        <strain evidence="3">AG1-1C</strain>
    </source>
</reference>
<evidence type="ECO:0000256" key="1">
    <source>
        <dbReference type="SAM" id="Phobius"/>
    </source>
</evidence>
<dbReference type="EMBL" id="CAJMWS010000018">
    <property type="protein sequence ID" value="CAE6338891.1"/>
    <property type="molecule type" value="Genomic_DNA"/>
</dbReference>
<evidence type="ECO:0000313" key="4">
    <source>
        <dbReference type="Proteomes" id="UP000663846"/>
    </source>
</evidence>
<evidence type="ECO:0000259" key="2">
    <source>
        <dbReference type="Pfam" id="PF20151"/>
    </source>
</evidence>
<organism evidence="3 4">
    <name type="scientific">Rhizoctonia solani</name>
    <dbReference type="NCBI Taxonomy" id="456999"/>
    <lineage>
        <taxon>Eukaryota</taxon>
        <taxon>Fungi</taxon>
        <taxon>Dikarya</taxon>
        <taxon>Basidiomycota</taxon>
        <taxon>Agaricomycotina</taxon>
        <taxon>Agaricomycetes</taxon>
        <taxon>Cantharellales</taxon>
        <taxon>Ceratobasidiaceae</taxon>
        <taxon>Rhizoctonia</taxon>
    </lineage>
</organism>
<keyword evidence="1" id="KW-0812">Transmembrane</keyword>
<comment type="caution">
    <text evidence="3">The sequence shown here is derived from an EMBL/GenBank/DDBJ whole genome shotgun (WGS) entry which is preliminary data.</text>
</comment>